<dbReference type="Pfam" id="PF13548">
    <property type="entry name" value="DUF4126"/>
    <property type="match status" value="1"/>
</dbReference>
<dbReference type="RefSeq" id="WP_356955037.1">
    <property type="nucleotide sequence ID" value="NZ_JBEYBD010000003.1"/>
</dbReference>
<proteinExistence type="predicted"/>
<evidence type="ECO:0000313" key="4">
    <source>
        <dbReference type="Proteomes" id="UP001550628"/>
    </source>
</evidence>
<name>A0ABV2WJP0_9NOCA</name>
<accession>A0ABV2WJP0</accession>
<keyword evidence="1" id="KW-0472">Membrane</keyword>
<feature type="transmembrane region" description="Helical" evidence="1">
    <location>
        <begin position="150"/>
        <end position="178"/>
    </location>
</feature>
<feature type="transmembrane region" description="Helical" evidence="1">
    <location>
        <begin position="80"/>
        <end position="98"/>
    </location>
</feature>
<keyword evidence="4" id="KW-1185">Reference proteome</keyword>
<gene>
    <name evidence="3" type="ORF">ABZ510_04515</name>
</gene>
<evidence type="ECO:0000313" key="3">
    <source>
        <dbReference type="EMBL" id="MEU1951102.1"/>
    </source>
</evidence>
<feature type="transmembrane region" description="Helical" evidence="1">
    <location>
        <begin position="46"/>
        <end position="68"/>
    </location>
</feature>
<dbReference type="EMBL" id="JBEYBF010000002">
    <property type="protein sequence ID" value="MEU1951102.1"/>
    <property type="molecule type" value="Genomic_DNA"/>
</dbReference>
<reference evidence="3 4" key="1">
    <citation type="submission" date="2024-06" db="EMBL/GenBank/DDBJ databases">
        <title>The Natural Products Discovery Center: Release of the First 8490 Sequenced Strains for Exploring Actinobacteria Biosynthetic Diversity.</title>
        <authorList>
            <person name="Kalkreuter E."/>
            <person name="Kautsar S.A."/>
            <person name="Yang D."/>
            <person name="Bader C.D."/>
            <person name="Teijaro C.N."/>
            <person name="Fluegel L."/>
            <person name="Davis C.M."/>
            <person name="Simpson J.R."/>
            <person name="Lauterbach L."/>
            <person name="Steele A.D."/>
            <person name="Gui C."/>
            <person name="Meng S."/>
            <person name="Li G."/>
            <person name="Viehrig K."/>
            <person name="Ye F."/>
            <person name="Su P."/>
            <person name="Kiefer A.F."/>
            <person name="Nichols A."/>
            <person name="Cepeda A.J."/>
            <person name="Yan W."/>
            <person name="Fan B."/>
            <person name="Jiang Y."/>
            <person name="Adhikari A."/>
            <person name="Zheng C.-J."/>
            <person name="Schuster L."/>
            <person name="Cowan T.M."/>
            <person name="Smanski M.J."/>
            <person name="Chevrette M.G."/>
            <person name="De Carvalho L.P.S."/>
            <person name="Shen B."/>
        </authorList>
    </citation>
    <scope>NUCLEOTIDE SEQUENCE [LARGE SCALE GENOMIC DNA]</scope>
    <source>
        <strain evidence="3 4">NPDC019708</strain>
    </source>
</reference>
<feature type="domain" description="DUF4126" evidence="2">
    <location>
        <begin position="9"/>
        <end position="183"/>
    </location>
</feature>
<sequence length="203" mass="20440">MSSWVLPAFLGLGLAAACGFRAFLPLLVLSAATHFGVLGLDLNESFAWIGSTGALLALSVAAAAEILGDLVPFVDNALSLLGNVSGPIAGAIAAGSVFEAADPATAAIAGIIVGAPTALTFSATQTGVRAASTATTGGIANPVVSVVEDVLAFVLVALAIVLPILVPIVLGALLFIAWRAVRRFRRRRPASTRPVVTPSSRTS</sequence>
<keyword evidence="1" id="KW-1133">Transmembrane helix</keyword>
<organism evidence="3 4">
    <name type="scientific">Nocardia rhamnosiphila</name>
    <dbReference type="NCBI Taxonomy" id="426716"/>
    <lineage>
        <taxon>Bacteria</taxon>
        <taxon>Bacillati</taxon>
        <taxon>Actinomycetota</taxon>
        <taxon>Actinomycetes</taxon>
        <taxon>Mycobacteriales</taxon>
        <taxon>Nocardiaceae</taxon>
        <taxon>Nocardia</taxon>
    </lineage>
</organism>
<comment type="caution">
    <text evidence="3">The sequence shown here is derived from an EMBL/GenBank/DDBJ whole genome shotgun (WGS) entry which is preliminary data.</text>
</comment>
<keyword evidence="1" id="KW-0812">Transmembrane</keyword>
<protein>
    <submittedName>
        <fullName evidence="3">DUF4126 domain-containing protein</fullName>
    </submittedName>
</protein>
<dbReference type="Proteomes" id="UP001550628">
    <property type="component" value="Unassembled WGS sequence"/>
</dbReference>
<dbReference type="InterPro" id="IPR025196">
    <property type="entry name" value="DUF4126"/>
</dbReference>
<evidence type="ECO:0000256" key="1">
    <source>
        <dbReference type="SAM" id="Phobius"/>
    </source>
</evidence>
<evidence type="ECO:0000259" key="2">
    <source>
        <dbReference type="Pfam" id="PF13548"/>
    </source>
</evidence>